<accession>A0A1I7WAI4</accession>
<name>A0A1I7WAI4_HETBA</name>
<evidence type="ECO:0000313" key="2">
    <source>
        <dbReference type="WBParaSite" id="Hba_01706"/>
    </source>
</evidence>
<keyword evidence="1" id="KW-1185">Reference proteome</keyword>
<sequence>MENRKNKVCYHFETRCIFTQQIINL</sequence>
<proteinExistence type="predicted"/>
<dbReference type="AlphaFoldDB" id="A0A1I7WAI4"/>
<reference evidence="2" key="1">
    <citation type="submission" date="2016-11" db="UniProtKB">
        <authorList>
            <consortium name="WormBaseParasite"/>
        </authorList>
    </citation>
    <scope>IDENTIFICATION</scope>
</reference>
<protein>
    <submittedName>
        <fullName evidence="2">Uncharacterized protein</fullName>
    </submittedName>
</protein>
<dbReference type="Proteomes" id="UP000095283">
    <property type="component" value="Unplaced"/>
</dbReference>
<organism evidence="1 2">
    <name type="scientific">Heterorhabditis bacteriophora</name>
    <name type="common">Entomopathogenic nematode worm</name>
    <dbReference type="NCBI Taxonomy" id="37862"/>
    <lineage>
        <taxon>Eukaryota</taxon>
        <taxon>Metazoa</taxon>
        <taxon>Ecdysozoa</taxon>
        <taxon>Nematoda</taxon>
        <taxon>Chromadorea</taxon>
        <taxon>Rhabditida</taxon>
        <taxon>Rhabditina</taxon>
        <taxon>Rhabditomorpha</taxon>
        <taxon>Strongyloidea</taxon>
        <taxon>Heterorhabditidae</taxon>
        <taxon>Heterorhabditis</taxon>
    </lineage>
</organism>
<evidence type="ECO:0000313" key="1">
    <source>
        <dbReference type="Proteomes" id="UP000095283"/>
    </source>
</evidence>
<dbReference type="WBParaSite" id="Hba_01706">
    <property type="protein sequence ID" value="Hba_01706"/>
    <property type="gene ID" value="Hba_01706"/>
</dbReference>